<dbReference type="InterPro" id="IPR047691">
    <property type="entry name" value="PelF-like"/>
</dbReference>
<dbReference type="Gene3D" id="3.40.50.2000">
    <property type="entry name" value="Glycogen Phosphorylase B"/>
    <property type="match status" value="2"/>
</dbReference>
<evidence type="ECO:0000313" key="5">
    <source>
        <dbReference type="Proteomes" id="UP001499933"/>
    </source>
</evidence>
<gene>
    <name evidence="4" type="primary">pelF</name>
    <name evidence="4" type="ORF">GCM10009776_34770</name>
</gene>
<dbReference type="InterPro" id="IPR001296">
    <property type="entry name" value="Glyco_trans_1"/>
</dbReference>
<dbReference type="Pfam" id="PF00534">
    <property type="entry name" value="Glycos_transf_1"/>
    <property type="match status" value="1"/>
</dbReference>
<comment type="caution">
    <text evidence="4">The sequence shown here is derived from an EMBL/GenBank/DDBJ whole genome shotgun (WGS) entry which is preliminary data.</text>
</comment>
<dbReference type="PANTHER" id="PTHR12526">
    <property type="entry name" value="GLYCOSYLTRANSFERASE"/>
    <property type="match status" value="1"/>
</dbReference>
<organism evidence="4 5">
    <name type="scientific">Microbacterium deminutum</name>
    <dbReference type="NCBI Taxonomy" id="344164"/>
    <lineage>
        <taxon>Bacteria</taxon>
        <taxon>Bacillati</taxon>
        <taxon>Actinomycetota</taxon>
        <taxon>Actinomycetes</taxon>
        <taxon>Micrococcales</taxon>
        <taxon>Microbacteriaceae</taxon>
        <taxon>Microbacterium</taxon>
    </lineage>
</organism>
<keyword evidence="5" id="KW-1185">Reference proteome</keyword>
<evidence type="ECO:0000256" key="1">
    <source>
        <dbReference type="ARBA" id="ARBA00022679"/>
    </source>
</evidence>
<dbReference type="EMBL" id="BAAAOG010000010">
    <property type="protein sequence ID" value="GAA1968707.1"/>
    <property type="molecule type" value="Genomic_DNA"/>
</dbReference>
<evidence type="ECO:0000259" key="3">
    <source>
        <dbReference type="Pfam" id="PF11997"/>
    </source>
</evidence>
<feature type="domain" description="Glycosyl transferase family 1" evidence="2">
    <location>
        <begin position="354"/>
        <end position="530"/>
    </location>
</feature>
<sequence>MSHYFVRVAEAPRALGADEEVLDLLGGQETPKVYEDVDVAIVCESTYPYLTGGLSAVVHQICVAHPGVKIGIIHITWDSSSPEVPLYDVPDNVLWVMPIYQSMQEHRELTASRPSDSGLSKRAQRETVDRLFAALDDHMAGDDGPLWSLYDDGINPLTRSFRLWPLMSTQRFMARALTQFAASGMSVTDLFWKIRELGSLAFAATDERFPIARVYHAHTTGAAALLSAAAARQNGGQFLLTEHNLYTRDTINHALGRSMATVVRENDWKTEFTYPEVSTGETLSPTRDMRAWMLWWTQLGKIAYRSADLITYLYPEAIGEAGGLGGDASKSIVVPNGVTPEHFDAARAQLVERNAAASEDRVWQFAYAARVVPIKGLLDLIDALALVVEAGFTQWHLDVMGPAGEAPAYAARCHEAVIAAGMSEKITFLGSVNLRERLGLYDALLLPSHNEGQPIVVLEAMTIGLPTIGTRVGGMQELVEDELVGSVSGESIGACGLLVEPHQTDAMAAALLRFIESPGLAAQLGINGERRVMECFHIDQAMAHYGGLYEGGIPDALQMVAKQRRDVDVALALANDEEASSRPAVNSSALAAMSTVVIPVVNGRRVPRHARRSISV</sequence>
<dbReference type="SUPFAM" id="SSF53756">
    <property type="entry name" value="UDP-Glycosyltransferase/glycogen phosphorylase"/>
    <property type="match status" value="1"/>
</dbReference>
<proteinExistence type="predicted"/>
<evidence type="ECO:0000259" key="2">
    <source>
        <dbReference type="Pfam" id="PF00534"/>
    </source>
</evidence>
<keyword evidence="1" id="KW-0808">Transferase</keyword>
<evidence type="ECO:0000313" key="4">
    <source>
        <dbReference type="EMBL" id="GAA1968707.1"/>
    </source>
</evidence>
<dbReference type="Proteomes" id="UP001499933">
    <property type="component" value="Unassembled WGS sequence"/>
</dbReference>
<feature type="domain" description="DUF3492" evidence="3">
    <location>
        <begin position="38"/>
        <end position="316"/>
    </location>
</feature>
<dbReference type="InterPro" id="IPR022622">
    <property type="entry name" value="DUF3492"/>
</dbReference>
<accession>A0ABN2RGY9</accession>
<protein>
    <submittedName>
        <fullName evidence="4">GT4 family glycosyltransferase PelF</fullName>
    </submittedName>
</protein>
<dbReference type="Pfam" id="PF11997">
    <property type="entry name" value="DUF3492"/>
    <property type="match status" value="1"/>
</dbReference>
<reference evidence="4 5" key="1">
    <citation type="journal article" date="2019" name="Int. J. Syst. Evol. Microbiol.">
        <title>The Global Catalogue of Microorganisms (GCM) 10K type strain sequencing project: providing services to taxonomists for standard genome sequencing and annotation.</title>
        <authorList>
            <consortium name="The Broad Institute Genomics Platform"/>
            <consortium name="The Broad Institute Genome Sequencing Center for Infectious Disease"/>
            <person name="Wu L."/>
            <person name="Ma J."/>
        </authorList>
    </citation>
    <scope>NUCLEOTIDE SEQUENCE [LARGE SCALE GENOMIC DNA]</scope>
    <source>
        <strain evidence="4 5">JCM 14901</strain>
    </source>
</reference>
<name>A0ABN2RGY9_9MICO</name>
<dbReference type="NCBIfam" id="NF038011">
    <property type="entry name" value="PelF"/>
    <property type="match status" value="1"/>
</dbReference>